<dbReference type="Proteomes" id="UP000178985">
    <property type="component" value="Unassembled WGS sequence"/>
</dbReference>
<organism evidence="1 2">
    <name type="scientific">Candidatus Nomurabacteria bacterium RIFCSPHIGHO2_01_FULL_40_20</name>
    <dbReference type="NCBI Taxonomy" id="1801738"/>
    <lineage>
        <taxon>Bacteria</taxon>
        <taxon>Candidatus Nomuraibacteriota</taxon>
    </lineage>
</organism>
<name>A0A1F6V2L6_9BACT</name>
<sequence length="580" mass="68400">MKQETKTHSKNSVSTNCQNCKKDFTIEPDDFSFYEKIKAPPPTFCPECRQIRRYAWRNERSLFKTTCGNCQKNIFSAYPTASIFPVFCRECWLSDAWDPFSYAQDYDFSKPFFEQFKKLFDKVPRLHLFQANSTNSDYSNIIRDCKNVYLSYSVVIAEDVHYSKNIDHSRQIFDSLCIDACERCAYLVYGANNYDTFYSVYTRTCLNSYFLFDCVNCSNCFMSSNLRNKQYVFRNEQYSKEEYEKLIKEKNLGSYKIFEELIKEFDNLTQTSIHKYADIIKSTNATGHALANVKNAHSCFEAYDMENVKWTSRCFAIKDSYDVNNTGLGSELCYEYTSGGTTMSKVLFSLALLSASSELYYSGWCGGSSNLFGCFGIRNKQYCILNKQYTKEEYEEILPKIIEHMNSMPYVGANGRIYKFGEFFPFELSPFAYNESDAQELSPLSEEEIKNKRYNFREAEEKKYEITKSSEDIPDLIEDVEDEILKEIISCPHKGECLHQCTTAFRITEEELKFYKTHNLPLPRFCPNCRHYKRLEYRNPWKLWHRKCMKEECYNEFETSYAPERPEIVYCEKCYQQEVY</sequence>
<protein>
    <submittedName>
        <fullName evidence="1">Uncharacterized protein</fullName>
    </submittedName>
</protein>
<comment type="caution">
    <text evidence="1">The sequence shown here is derived from an EMBL/GenBank/DDBJ whole genome shotgun (WGS) entry which is preliminary data.</text>
</comment>
<dbReference type="EMBL" id="MFTO01000011">
    <property type="protein sequence ID" value="OGI63882.1"/>
    <property type="molecule type" value="Genomic_DNA"/>
</dbReference>
<reference evidence="1 2" key="1">
    <citation type="journal article" date="2016" name="Nat. Commun.">
        <title>Thousands of microbial genomes shed light on interconnected biogeochemical processes in an aquifer system.</title>
        <authorList>
            <person name="Anantharaman K."/>
            <person name="Brown C.T."/>
            <person name="Hug L.A."/>
            <person name="Sharon I."/>
            <person name="Castelle C.J."/>
            <person name="Probst A.J."/>
            <person name="Thomas B.C."/>
            <person name="Singh A."/>
            <person name="Wilkins M.J."/>
            <person name="Karaoz U."/>
            <person name="Brodie E.L."/>
            <person name="Williams K.H."/>
            <person name="Hubbard S.S."/>
            <person name="Banfield J.F."/>
        </authorList>
    </citation>
    <scope>NUCLEOTIDE SEQUENCE [LARGE SCALE GENOMIC DNA]</scope>
</reference>
<gene>
    <name evidence="1" type="ORF">A2733_01435</name>
</gene>
<proteinExistence type="predicted"/>
<evidence type="ECO:0000313" key="2">
    <source>
        <dbReference type="Proteomes" id="UP000178985"/>
    </source>
</evidence>
<accession>A0A1F6V2L6</accession>
<evidence type="ECO:0000313" key="1">
    <source>
        <dbReference type="EMBL" id="OGI63882.1"/>
    </source>
</evidence>
<dbReference type="AlphaFoldDB" id="A0A1F6V2L6"/>